<reference evidence="2" key="1">
    <citation type="submission" date="2018-02" db="EMBL/GenBank/DDBJ databases">
        <authorList>
            <person name="Cohen D.B."/>
            <person name="Kent A.D."/>
        </authorList>
    </citation>
    <scope>NUCLEOTIDE SEQUENCE</scope>
</reference>
<evidence type="ECO:0000259" key="1">
    <source>
        <dbReference type="Pfam" id="PF10536"/>
    </source>
</evidence>
<dbReference type="AlphaFoldDB" id="A0A2N9J4Z8"/>
<dbReference type="EMBL" id="OIVN01006394">
    <property type="protein sequence ID" value="SPD32252.1"/>
    <property type="molecule type" value="Genomic_DNA"/>
</dbReference>
<dbReference type="PANTHER" id="PTHR36607">
    <property type="entry name" value="1,2-DIHYDROXY-3-KETO-5-METHYLTHIOPENTENE DIOXYGENASE 4"/>
    <property type="match status" value="1"/>
</dbReference>
<organism evidence="2">
    <name type="scientific">Fagus sylvatica</name>
    <name type="common">Beechnut</name>
    <dbReference type="NCBI Taxonomy" id="28930"/>
    <lineage>
        <taxon>Eukaryota</taxon>
        <taxon>Viridiplantae</taxon>
        <taxon>Streptophyta</taxon>
        <taxon>Embryophyta</taxon>
        <taxon>Tracheophyta</taxon>
        <taxon>Spermatophyta</taxon>
        <taxon>Magnoliopsida</taxon>
        <taxon>eudicotyledons</taxon>
        <taxon>Gunneridae</taxon>
        <taxon>Pentapetalae</taxon>
        <taxon>rosids</taxon>
        <taxon>fabids</taxon>
        <taxon>Fagales</taxon>
        <taxon>Fagaceae</taxon>
        <taxon>Fagus</taxon>
    </lineage>
</organism>
<evidence type="ECO:0000313" key="2">
    <source>
        <dbReference type="EMBL" id="SPD32252.1"/>
    </source>
</evidence>
<name>A0A2N9J4Z8_FAGSY</name>
<accession>A0A2N9J4Z8</accession>
<proteinExistence type="predicted"/>
<dbReference type="PANTHER" id="PTHR36607:SF20">
    <property type="entry name" value="AMINOTRANSFERASE-LIKE PLANT MOBILE DOMAIN-CONTAINING PROTEIN"/>
    <property type="match status" value="1"/>
</dbReference>
<dbReference type="Pfam" id="PF10536">
    <property type="entry name" value="PMD"/>
    <property type="match status" value="1"/>
</dbReference>
<dbReference type="InterPro" id="IPR019557">
    <property type="entry name" value="AminoTfrase-like_pln_mobile"/>
</dbReference>
<sequence length="833" mass="93964">MLLLRLTTLICLQLLGSLIRLSQFYFVTVTSLLREVSLFINTYVASRGITLKTTLVLPPLLCSFSWKFTLFSFFSLFTPQVCTQSSFSSWFFVSSLIMVVFVDSSKTPKNQFITILSHANEPIEKGITLAVFPSAGIIYSSFPIDVNRTPHLSQWWYESSRELCDPSKRDSHPVQLKIFTLCSSFHSGVSHIGLFPLLARRISVGEAHWATTSRAPPLQYTGEFSYIPKYWEWLEDILSRNKKILTDAKIYGVVYASLFTYDRNVHAMQAFFKYWCPATNTLHTSIGEISITLWDICRIGGFPLYGSFYNEVVLSAKEMSSLPSSCEYLFATFHHLSLELGGPHSVTSTEWVGCWFRGFVRPSIFKVASSMAHGKKYCLAVPVLATIYKGLNDIASSSVPSKCDTTFPAHYLNAWLAEYFATHFDLPEASPLDPCMVRFSGKAAVKYFEEAEAQKLFHSITNDAALCTKDYMDWWAKRSDGFFSSNPSQPNGNIGPSKLIVKLKRRHESDEPLEHRKDNKLSLRISEGTDETSDIVSTFRGVDRAMASHAKKLNEEDGISCSDHGNEISRSDSNRHWRRRKYKDNVINDVNHEIVMKTTKPFIDVDTPSPFSDSDEQFGVDSLKEVDERQSPADGSPSMSEFSVQGLETFDLATKVIDKPYLEKSNASIPPSGPIYNPTKDMVGKVRSSGVLTTFTVSILNAEDVISKASRHYAFMLGEGLIEKIIKTLFDFVASLKEKFMENASQYSSIRSTLTQRISLEVKNQRCADAECRHTLALKLEAIEARDSSIAEAELFKVLSRETELRKQLELLVTQRGKLENSISLHEEKLPQL</sequence>
<protein>
    <recommendedName>
        <fullName evidence="1">Aminotransferase-like plant mobile domain-containing protein</fullName>
    </recommendedName>
</protein>
<gene>
    <name evidence="2" type="ORF">FSB_LOCUS60134</name>
</gene>
<feature type="domain" description="Aminotransferase-like plant mobile" evidence="1">
    <location>
        <begin position="250"/>
        <end position="336"/>
    </location>
</feature>